<keyword evidence="4 7" id="KW-1133">Transmembrane helix</keyword>
<evidence type="ECO:0000256" key="5">
    <source>
        <dbReference type="ARBA" id="ARBA00023136"/>
    </source>
</evidence>
<dbReference type="InterPro" id="IPR011701">
    <property type="entry name" value="MFS"/>
</dbReference>
<dbReference type="AlphaFoldDB" id="A0A2H3JLY7"/>
<evidence type="ECO:0000256" key="6">
    <source>
        <dbReference type="SAM" id="MobiDB-lite"/>
    </source>
</evidence>
<dbReference type="InterPro" id="IPR050930">
    <property type="entry name" value="MFS_Vesicular_Transporter"/>
</dbReference>
<evidence type="ECO:0000256" key="3">
    <source>
        <dbReference type="ARBA" id="ARBA00022692"/>
    </source>
</evidence>
<dbReference type="GO" id="GO:0016020">
    <property type="term" value="C:membrane"/>
    <property type="evidence" value="ECO:0007669"/>
    <property type="project" value="UniProtKB-SubCell"/>
</dbReference>
<dbReference type="Gene3D" id="1.20.1250.20">
    <property type="entry name" value="MFS general substrate transporter like domains"/>
    <property type="match status" value="1"/>
</dbReference>
<feature type="transmembrane region" description="Helical" evidence="7">
    <location>
        <begin position="218"/>
        <end position="243"/>
    </location>
</feature>
<evidence type="ECO:0000313" key="8">
    <source>
        <dbReference type="EMBL" id="PCH43210.1"/>
    </source>
</evidence>
<dbReference type="EMBL" id="KB468135">
    <property type="protein sequence ID" value="PCH43210.1"/>
    <property type="molecule type" value="Genomic_DNA"/>
</dbReference>
<feature type="transmembrane region" description="Helical" evidence="7">
    <location>
        <begin position="75"/>
        <end position="98"/>
    </location>
</feature>
<feature type="transmembrane region" description="Helical" evidence="7">
    <location>
        <begin position="6"/>
        <end position="32"/>
    </location>
</feature>
<dbReference type="PANTHER" id="PTHR23506:SF23">
    <property type="entry name" value="GH10249P"/>
    <property type="match status" value="1"/>
</dbReference>
<dbReference type="InterPro" id="IPR036259">
    <property type="entry name" value="MFS_trans_sf"/>
</dbReference>
<keyword evidence="3 7" id="KW-0812">Transmembrane</keyword>
<feature type="transmembrane region" description="Helical" evidence="7">
    <location>
        <begin position="181"/>
        <end position="198"/>
    </location>
</feature>
<protein>
    <submittedName>
        <fullName evidence="8">MFS general substrate transporter</fullName>
    </submittedName>
</protein>
<keyword evidence="5 7" id="KW-0472">Membrane</keyword>
<accession>A0A2H3JLY7</accession>
<feature type="region of interest" description="Disordered" evidence="6">
    <location>
        <begin position="106"/>
        <end position="141"/>
    </location>
</feature>
<dbReference type="SUPFAM" id="SSF103473">
    <property type="entry name" value="MFS general substrate transporter"/>
    <property type="match status" value="1"/>
</dbReference>
<evidence type="ECO:0000256" key="1">
    <source>
        <dbReference type="ARBA" id="ARBA00004141"/>
    </source>
</evidence>
<evidence type="ECO:0000256" key="7">
    <source>
        <dbReference type="SAM" id="Phobius"/>
    </source>
</evidence>
<dbReference type="PANTHER" id="PTHR23506">
    <property type="entry name" value="GH10249P"/>
    <property type="match status" value="1"/>
</dbReference>
<name>A0A2H3JLY7_WOLCO</name>
<evidence type="ECO:0000256" key="2">
    <source>
        <dbReference type="ARBA" id="ARBA00022448"/>
    </source>
</evidence>
<comment type="subcellular location">
    <subcellularLocation>
        <location evidence="1">Membrane</location>
        <topology evidence="1">Multi-pass membrane protein</topology>
    </subcellularLocation>
</comment>
<dbReference type="Pfam" id="PF07690">
    <property type="entry name" value="MFS_1"/>
    <property type="match status" value="1"/>
</dbReference>
<dbReference type="GO" id="GO:0022857">
    <property type="term" value="F:transmembrane transporter activity"/>
    <property type="evidence" value="ECO:0007669"/>
    <property type="project" value="InterPro"/>
</dbReference>
<reference evidence="8 9" key="1">
    <citation type="journal article" date="2012" name="Science">
        <title>The Paleozoic origin of enzymatic lignin decomposition reconstructed from 31 fungal genomes.</title>
        <authorList>
            <person name="Floudas D."/>
            <person name="Binder M."/>
            <person name="Riley R."/>
            <person name="Barry K."/>
            <person name="Blanchette R.A."/>
            <person name="Henrissat B."/>
            <person name="Martinez A.T."/>
            <person name="Otillar R."/>
            <person name="Spatafora J.W."/>
            <person name="Yadav J.S."/>
            <person name="Aerts A."/>
            <person name="Benoit I."/>
            <person name="Boyd A."/>
            <person name="Carlson A."/>
            <person name="Copeland A."/>
            <person name="Coutinho P.M."/>
            <person name="de Vries R.P."/>
            <person name="Ferreira P."/>
            <person name="Findley K."/>
            <person name="Foster B."/>
            <person name="Gaskell J."/>
            <person name="Glotzer D."/>
            <person name="Gorecki P."/>
            <person name="Heitman J."/>
            <person name="Hesse C."/>
            <person name="Hori C."/>
            <person name="Igarashi K."/>
            <person name="Jurgens J.A."/>
            <person name="Kallen N."/>
            <person name="Kersten P."/>
            <person name="Kohler A."/>
            <person name="Kuees U."/>
            <person name="Kumar T.K.A."/>
            <person name="Kuo A."/>
            <person name="LaButti K."/>
            <person name="Larrondo L.F."/>
            <person name="Lindquist E."/>
            <person name="Ling A."/>
            <person name="Lombard V."/>
            <person name="Lucas S."/>
            <person name="Lundell T."/>
            <person name="Martin R."/>
            <person name="McLaughlin D.J."/>
            <person name="Morgenstern I."/>
            <person name="Morin E."/>
            <person name="Murat C."/>
            <person name="Nagy L.G."/>
            <person name="Nolan M."/>
            <person name="Ohm R.A."/>
            <person name="Patyshakuliyeva A."/>
            <person name="Rokas A."/>
            <person name="Ruiz-Duenas F.J."/>
            <person name="Sabat G."/>
            <person name="Salamov A."/>
            <person name="Samejima M."/>
            <person name="Schmutz J."/>
            <person name="Slot J.C."/>
            <person name="St John F."/>
            <person name="Stenlid J."/>
            <person name="Sun H."/>
            <person name="Sun S."/>
            <person name="Syed K."/>
            <person name="Tsang A."/>
            <person name="Wiebenga A."/>
            <person name="Young D."/>
            <person name="Pisabarro A."/>
            <person name="Eastwood D.C."/>
            <person name="Martin F."/>
            <person name="Cullen D."/>
            <person name="Grigoriev I.V."/>
            <person name="Hibbett D.S."/>
        </authorList>
    </citation>
    <scope>NUCLEOTIDE SEQUENCE [LARGE SCALE GENOMIC DNA]</scope>
    <source>
        <strain evidence="8 9">MD-104</strain>
    </source>
</reference>
<keyword evidence="9" id="KW-1185">Reference proteome</keyword>
<dbReference type="STRING" id="742152.A0A2H3JLY7"/>
<evidence type="ECO:0000313" key="9">
    <source>
        <dbReference type="Proteomes" id="UP000218811"/>
    </source>
</evidence>
<organism evidence="8 9">
    <name type="scientific">Wolfiporia cocos (strain MD-104)</name>
    <name type="common">Brown rot fungus</name>
    <dbReference type="NCBI Taxonomy" id="742152"/>
    <lineage>
        <taxon>Eukaryota</taxon>
        <taxon>Fungi</taxon>
        <taxon>Dikarya</taxon>
        <taxon>Basidiomycota</taxon>
        <taxon>Agaricomycotina</taxon>
        <taxon>Agaricomycetes</taxon>
        <taxon>Polyporales</taxon>
        <taxon>Phaeolaceae</taxon>
        <taxon>Wolfiporia</taxon>
    </lineage>
</organism>
<sequence>MEAPKFWMMSLGRIFEGISSAIIMTAGLALICDTTPEAEIGGQLGIAMVGLPFGGLFMDRSLLGPPVGGALYDRWGYRAPFIFAILFTLIDLSGRLLVIEGDDKSRMSNRDTEASSESPDSFQNEDQQPRGPIAEKSYAEPSHTTATAIVEEKGTIQEQGDNSKNQPAFQIILRFLSTPRILVGLVVCFFCSFVFSAADVTLPLRLQAVWGLNSRKVGLIYLAAIVPTMIYFFVAAVASPITTEFAAVTRGMRGVGYAHTYGTFNVVMGLGNCAGSIIGGQIYAHLHDAWHKLCFVYIGVLARSARDPALMIFIKQARVLGLGNQWSHIQAGAPIEIRLLNSRQPCIMHYACQADPFDVPPASYELSSNIIAMSGPAMRYHAESGVQLLKLERHALKQGAATGLVVLPHGANITDAPAQLASTVLRNGNLED</sequence>
<gene>
    <name evidence="8" type="ORF">WOLCODRAFT_144434</name>
</gene>
<feature type="compositionally biased region" description="Polar residues" evidence="6">
    <location>
        <begin position="115"/>
        <end position="126"/>
    </location>
</feature>
<dbReference type="OrthoDB" id="440553at2759"/>
<proteinExistence type="predicted"/>
<feature type="transmembrane region" description="Helical" evidence="7">
    <location>
        <begin position="44"/>
        <end position="63"/>
    </location>
</feature>
<dbReference type="Proteomes" id="UP000218811">
    <property type="component" value="Unassembled WGS sequence"/>
</dbReference>
<keyword evidence="2" id="KW-0813">Transport</keyword>
<evidence type="ECO:0000256" key="4">
    <source>
        <dbReference type="ARBA" id="ARBA00022989"/>
    </source>
</evidence>